<feature type="region of interest" description="Disordered" evidence="4">
    <location>
        <begin position="324"/>
        <end position="374"/>
    </location>
</feature>
<organism evidence="5 6">
    <name type="scientific">Canariomyces notabilis</name>
    <dbReference type="NCBI Taxonomy" id="2074819"/>
    <lineage>
        <taxon>Eukaryota</taxon>
        <taxon>Fungi</taxon>
        <taxon>Dikarya</taxon>
        <taxon>Ascomycota</taxon>
        <taxon>Pezizomycotina</taxon>
        <taxon>Sordariomycetes</taxon>
        <taxon>Sordariomycetidae</taxon>
        <taxon>Sordariales</taxon>
        <taxon>Chaetomiaceae</taxon>
        <taxon>Canariomyces</taxon>
    </lineage>
</organism>
<dbReference type="GeneID" id="89933353"/>
<protein>
    <recommendedName>
        <fullName evidence="7">mRNA splicing factor RNA helicase</fullName>
    </recommendedName>
</protein>
<dbReference type="InterPro" id="IPR010756">
    <property type="entry name" value="Tls1-like"/>
</dbReference>
<keyword evidence="6" id="KW-1185">Reference proteome</keyword>
<dbReference type="RefSeq" id="XP_064674926.1">
    <property type="nucleotide sequence ID" value="XM_064809230.1"/>
</dbReference>
<comment type="similarity">
    <text evidence="2">Belongs to the TLS1 family.</text>
</comment>
<feature type="compositionally biased region" description="Basic residues" evidence="4">
    <location>
        <begin position="249"/>
        <end position="262"/>
    </location>
</feature>
<dbReference type="PANTHER" id="PTHR13486:SF2">
    <property type="entry name" value="SPLICING FACTOR C9ORF78"/>
    <property type="match status" value="1"/>
</dbReference>
<gene>
    <name evidence="5" type="ORF">N656DRAFT_32067</name>
</gene>
<evidence type="ECO:0000313" key="6">
    <source>
        <dbReference type="Proteomes" id="UP001302812"/>
    </source>
</evidence>
<dbReference type="AlphaFoldDB" id="A0AAN6TN92"/>
<feature type="compositionally biased region" description="Basic and acidic residues" evidence="4">
    <location>
        <begin position="360"/>
        <end position="374"/>
    </location>
</feature>
<feature type="region of interest" description="Disordered" evidence="4">
    <location>
        <begin position="163"/>
        <end position="203"/>
    </location>
</feature>
<accession>A0AAN6TN92</accession>
<dbReference type="Proteomes" id="UP001302812">
    <property type="component" value="Unassembled WGS sequence"/>
</dbReference>
<keyword evidence="3" id="KW-0539">Nucleus</keyword>
<comment type="caution">
    <text evidence="5">The sequence shown here is derived from an EMBL/GenBank/DDBJ whole genome shotgun (WGS) entry which is preliminary data.</text>
</comment>
<evidence type="ECO:0000256" key="3">
    <source>
        <dbReference type="ARBA" id="ARBA00023242"/>
    </source>
</evidence>
<feature type="region of interest" description="Disordered" evidence="4">
    <location>
        <begin position="1"/>
        <end position="64"/>
    </location>
</feature>
<reference evidence="5" key="1">
    <citation type="journal article" date="2023" name="Mol. Phylogenet. Evol.">
        <title>Genome-scale phylogeny and comparative genomics of the fungal order Sordariales.</title>
        <authorList>
            <person name="Hensen N."/>
            <person name="Bonometti L."/>
            <person name="Westerberg I."/>
            <person name="Brannstrom I.O."/>
            <person name="Guillou S."/>
            <person name="Cros-Aarteil S."/>
            <person name="Calhoun S."/>
            <person name="Haridas S."/>
            <person name="Kuo A."/>
            <person name="Mondo S."/>
            <person name="Pangilinan J."/>
            <person name="Riley R."/>
            <person name="LaButti K."/>
            <person name="Andreopoulos B."/>
            <person name="Lipzen A."/>
            <person name="Chen C."/>
            <person name="Yan M."/>
            <person name="Daum C."/>
            <person name="Ng V."/>
            <person name="Clum A."/>
            <person name="Steindorff A."/>
            <person name="Ohm R.A."/>
            <person name="Martin F."/>
            <person name="Silar P."/>
            <person name="Natvig D.O."/>
            <person name="Lalanne C."/>
            <person name="Gautier V."/>
            <person name="Ament-Velasquez S.L."/>
            <person name="Kruys A."/>
            <person name="Hutchinson M.I."/>
            <person name="Powell A.J."/>
            <person name="Barry K."/>
            <person name="Miller A.N."/>
            <person name="Grigoriev I.V."/>
            <person name="Debuchy R."/>
            <person name="Gladieux P."/>
            <person name="Hiltunen Thoren M."/>
            <person name="Johannesson H."/>
        </authorList>
    </citation>
    <scope>NUCLEOTIDE SEQUENCE</scope>
    <source>
        <strain evidence="5">CBS 508.74</strain>
    </source>
</reference>
<sequence>MATMNAESEPPPQVVFRLGKKRKPYRQRPEGPEQPILNSEIATNNAPPATNSAPVTPALQNEDEEGLSVAEVIRLRNARRHKHGGVGFRPEGTTSDDKTAVNDEITERSLVLHDGAEAGTQPGPETAVLGGISKRFAPQTGLVGELVNKHMEEYVESELARRKRLAAGSSGKEQRTAENASASAGDAWLGSSSTVAGGQADSQRVLQGRLLEIDLGDEARARNIEMTERARRRLQGQIDEEELEESNSRPKKARPAPRSRNRRGSDDIKRDQLVEEFLSENRLEVYDMQPEKPASLDGLDGEDVAADDRIAEEFRREFMEAMAQRNRRRIRPQNAKPAVKKKEEILRGPKLGGSRNARAAMRDLLLKEQTSKRK</sequence>
<evidence type="ECO:0000313" key="5">
    <source>
        <dbReference type="EMBL" id="KAK4117356.1"/>
    </source>
</evidence>
<reference evidence="5" key="2">
    <citation type="submission" date="2023-05" db="EMBL/GenBank/DDBJ databases">
        <authorList>
            <consortium name="Lawrence Berkeley National Laboratory"/>
            <person name="Steindorff A."/>
            <person name="Hensen N."/>
            <person name="Bonometti L."/>
            <person name="Westerberg I."/>
            <person name="Brannstrom I.O."/>
            <person name="Guillou S."/>
            <person name="Cros-Aarteil S."/>
            <person name="Calhoun S."/>
            <person name="Haridas S."/>
            <person name="Kuo A."/>
            <person name="Mondo S."/>
            <person name="Pangilinan J."/>
            <person name="Riley R."/>
            <person name="Labutti K."/>
            <person name="Andreopoulos B."/>
            <person name="Lipzen A."/>
            <person name="Chen C."/>
            <person name="Yanf M."/>
            <person name="Daum C."/>
            <person name="Ng V."/>
            <person name="Clum A."/>
            <person name="Ohm R."/>
            <person name="Martin F."/>
            <person name="Silar P."/>
            <person name="Natvig D."/>
            <person name="Lalanne C."/>
            <person name="Gautier V."/>
            <person name="Ament-Velasquez S.L."/>
            <person name="Kruys A."/>
            <person name="Hutchinson M.I."/>
            <person name="Powell A.J."/>
            <person name="Barry K."/>
            <person name="Miller A.N."/>
            <person name="Grigoriev I.V."/>
            <person name="Debuchy R."/>
            <person name="Gladieux P."/>
            <person name="Thoren M.H."/>
            <person name="Johannesson H."/>
        </authorList>
    </citation>
    <scope>NUCLEOTIDE SEQUENCE</scope>
    <source>
        <strain evidence="5">CBS 508.74</strain>
    </source>
</reference>
<feature type="region of interest" description="Disordered" evidence="4">
    <location>
        <begin position="232"/>
        <end position="273"/>
    </location>
</feature>
<feature type="compositionally biased region" description="Basic and acidic residues" evidence="4">
    <location>
        <begin position="263"/>
        <end position="273"/>
    </location>
</feature>
<proteinExistence type="inferred from homology"/>
<feature type="compositionally biased region" description="Polar residues" evidence="4">
    <location>
        <begin position="190"/>
        <end position="203"/>
    </location>
</feature>
<dbReference type="EMBL" id="MU853332">
    <property type="protein sequence ID" value="KAK4117356.1"/>
    <property type="molecule type" value="Genomic_DNA"/>
</dbReference>
<evidence type="ECO:0008006" key="7">
    <source>
        <dbReference type="Google" id="ProtNLM"/>
    </source>
</evidence>
<dbReference type="Pfam" id="PF07052">
    <property type="entry name" value="Hep_59"/>
    <property type="match status" value="1"/>
</dbReference>
<evidence type="ECO:0000256" key="1">
    <source>
        <dbReference type="ARBA" id="ARBA00004123"/>
    </source>
</evidence>
<name>A0AAN6TN92_9PEZI</name>
<feature type="compositionally biased region" description="Low complexity" evidence="4">
    <location>
        <begin position="42"/>
        <end position="58"/>
    </location>
</feature>
<evidence type="ECO:0000256" key="2">
    <source>
        <dbReference type="ARBA" id="ARBA00007643"/>
    </source>
</evidence>
<comment type="subcellular location">
    <subcellularLocation>
        <location evidence="1">Nucleus</location>
    </subcellularLocation>
</comment>
<dbReference type="PANTHER" id="PTHR13486">
    <property type="entry name" value="TELOMERE LENGTH AND SILENCING PROTEIN 1 TLS1 FAMILY MEMBER"/>
    <property type="match status" value="1"/>
</dbReference>
<dbReference type="GO" id="GO:0005681">
    <property type="term" value="C:spliceosomal complex"/>
    <property type="evidence" value="ECO:0007669"/>
    <property type="project" value="TreeGrafter"/>
</dbReference>
<evidence type="ECO:0000256" key="4">
    <source>
        <dbReference type="SAM" id="MobiDB-lite"/>
    </source>
</evidence>
<dbReference type="GO" id="GO:0000398">
    <property type="term" value="P:mRNA splicing, via spliceosome"/>
    <property type="evidence" value="ECO:0007669"/>
    <property type="project" value="TreeGrafter"/>
</dbReference>
<feature type="region of interest" description="Disordered" evidence="4">
    <location>
        <begin position="284"/>
        <end position="303"/>
    </location>
</feature>